<evidence type="ECO:0000313" key="4">
    <source>
        <dbReference type="Proteomes" id="UP000045051"/>
    </source>
</evidence>
<evidence type="ECO:0000313" key="3">
    <source>
        <dbReference type="EMBL" id="CEN46947.1"/>
    </source>
</evidence>
<feature type="transmembrane region" description="Helical" evidence="1">
    <location>
        <begin position="6"/>
        <end position="24"/>
    </location>
</feature>
<proteinExistence type="predicted"/>
<accession>A0A0B7IA66</accession>
<protein>
    <recommendedName>
        <fullName evidence="2">DUF1266 domain-containing protein</fullName>
    </recommendedName>
</protein>
<dbReference type="AlphaFoldDB" id="A0A0B7IA66"/>
<evidence type="ECO:0000259" key="2">
    <source>
        <dbReference type="Pfam" id="PF06889"/>
    </source>
</evidence>
<organism evidence="3 4">
    <name type="scientific">Capnocytophaga canis</name>
    <dbReference type="NCBI Taxonomy" id="1848903"/>
    <lineage>
        <taxon>Bacteria</taxon>
        <taxon>Pseudomonadati</taxon>
        <taxon>Bacteroidota</taxon>
        <taxon>Flavobacteriia</taxon>
        <taxon>Flavobacteriales</taxon>
        <taxon>Flavobacteriaceae</taxon>
        <taxon>Capnocytophaga</taxon>
    </lineage>
</organism>
<dbReference type="InterPro" id="IPR009677">
    <property type="entry name" value="DUF1266"/>
</dbReference>
<feature type="domain" description="DUF1266" evidence="2">
    <location>
        <begin position="83"/>
        <end position="207"/>
    </location>
</feature>
<dbReference type="EMBL" id="CDOI01000150">
    <property type="protein sequence ID" value="CEN46947.1"/>
    <property type="molecule type" value="Genomic_DNA"/>
</dbReference>
<keyword evidence="1" id="KW-0812">Transmembrane</keyword>
<evidence type="ECO:0000256" key="1">
    <source>
        <dbReference type="SAM" id="Phobius"/>
    </source>
</evidence>
<dbReference type="Pfam" id="PF06889">
    <property type="entry name" value="DUF1266"/>
    <property type="match status" value="1"/>
</dbReference>
<dbReference type="RefSeq" id="WP_042344474.1">
    <property type="nucleotide sequence ID" value="NZ_CDOI01000150.1"/>
</dbReference>
<keyword evidence="1" id="KW-1133">Transmembrane helix</keyword>
<dbReference type="Proteomes" id="UP000045051">
    <property type="component" value="Unassembled WGS sequence"/>
</dbReference>
<gene>
    <name evidence="3" type="ORF">CCAND38_390010</name>
</gene>
<sequence>MTSSYVYILVGVGAVLLIGLQIFISRKYSKNRLAKQTGHINQNPLNEEQKRLLTFGAILAHYRGENLLNLMPNEILDVYQQGLRQQWEITNREQAIQTIGELLHLKSTFRFAPIFEQKPGELSKIQKAIAKGLDVEVEQVQEVNSVYGWDLCRAASLAKWCYWCNLITEDEMWTILQKVSDIAHEHGKSWKEYTISFLLGRTIQGFDLDDIIIETDRVFNSKNPMLGKVEGIDVYKTYSF</sequence>
<reference evidence="3 4" key="1">
    <citation type="submission" date="2015-01" db="EMBL/GenBank/DDBJ databases">
        <authorList>
            <person name="Xiang T."/>
            <person name="Song Y."/>
            <person name="Huang L."/>
            <person name="Wang B."/>
            <person name="Wu P."/>
        </authorList>
    </citation>
    <scope>NUCLEOTIDE SEQUENCE [LARGE SCALE GENOMIC DNA]</scope>
    <source>
        <strain evidence="3 4">CcD38</strain>
    </source>
</reference>
<keyword evidence="1" id="KW-0472">Membrane</keyword>
<name>A0A0B7IA66_9FLAO</name>
<keyword evidence="4" id="KW-1185">Reference proteome</keyword>